<feature type="transmembrane region" description="Helical" evidence="1">
    <location>
        <begin position="6"/>
        <end position="24"/>
    </location>
</feature>
<dbReference type="Gene3D" id="3.40.630.30">
    <property type="match status" value="1"/>
</dbReference>
<evidence type="ECO:0000256" key="1">
    <source>
        <dbReference type="SAM" id="Phobius"/>
    </source>
</evidence>
<keyword evidence="1" id="KW-0812">Transmembrane</keyword>
<organism evidence="2 3">
    <name type="scientific">Psychrilyobacter piezotolerans</name>
    <dbReference type="NCBI Taxonomy" id="2293438"/>
    <lineage>
        <taxon>Bacteria</taxon>
        <taxon>Fusobacteriati</taxon>
        <taxon>Fusobacteriota</taxon>
        <taxon>Fusobacteriia</taxon>
        <taxon>Fusobacteriales</taxon>
        <taxon>Fusobacteriaceae</taxon>
        <taxon>Psychrilyobacter</taxon>
    </lineage>
</organism>
<gene>
    <name evidence="2" type="ORF">DYH56_03060</name>
</gene>
<dbReference type="InterPro" id="IPR016181">
    <property type="entry name" value="Acyl_CoA_acyltransferase"/>
</dbReference>
<dbReference type="Proteomes" id="UP000263486">
    <property type="component" value="Unassembled WGS sequence"/>
</dbReference>
<keyword evidence="1" id="KW-1133">Transmembrane helix</keyword>
<name>A0ABX9KL99_9FUSO</name>
<evidence type="ECO:0008006" key="4">
    <source>
        <dbReference type="Google" id="ProtNLM"/>
    </source>
</evidence>
<proteinExistence type="predicted"/>
<evidence type="ECO:0000313" key="3">
    <source>
        <dbReference type="Proteomes" id="UP000263486"/>
    </source>
</evidence>
<comment type="caution">
    <text evidence="2">The sequence shown here is derived from an EMBL/GenBank/DDBJ whole genome shotgun (WGS) entry which is preliminary data.</text>
</comment>
<sequence length="204" mass="24015">MEINWIDWFGYLASLVVLVSLTMSSIIKLRWINFVGCILFATFGFLIHSLPTALMNIGIAFINLYFLYNIYNTKEEFQLVEAETESEYFNYFLKVNMQEIEKQISKDELKAQNKGLYMLRNNNIAGILLGEKSADGVFFIKVDYVTSPYRDYKLGKYFFDEHTEYFKKNGIHKLMTEGTEDSHRQYLKKVGFKETTKDLYIKKI</sequence>
<dbReference type="SUPFAM" id="SSF55729">
    <property type="entry name" value="Acyl-CoA N-acyltransferases (Nat)"/>
    <property type="match status" value="1"/>
</dbReference>
<reference evidence="2 3" key="1">
    <citation type="submission" date="2018-08" db="EMBL/GenBank/DDBJ databases">
        <title>Draft genome sequence of Psychrilyobacter sp. strain SD5 isolated from Black Sea water.</title>
        <authorList>
            <person name="Yadav S."/>
            <person name="Villanueva L."/>
            <person name="Damste J.S.S."/>
        </authorList>
    </citation>
    <scope>NUCLEOTIDE SEQUENCE [LARGE SCALE GENOMIC DNA]</scope>
    <source>
        <strain evidence="2 3">SD5</strain>
    </source>
</reference>
<keyword evidence="3" id="KW-1185">Reference proteome</keyword>
<accession>A0ABX9KL99</accession>
<keyword evidence="1" id="KW-0472">Membrane</keyword>
<feature type="transmembrane region" description="Helical" evidence="1">
    <location>
        <begin position="31"/>
        <end position="47"/>
    </location>
</feature>
<evidence type="ECO:0000313" key="2">
    <source>
        <dbReference type="EMBL" id="REI42761.1"/>
    </source>
</evidence>
<dbReference type="EMBL" id="QUAJ01000003">
    <property type="protein sequence ID" value="REI42761.1"/>
    <property type="molecule type" value="Genomic_DNA"/>
</dbReference>
<dbReference type="RefSeq" id="WP_114641384.1">
    <property type="nucleotide sequence ID" value="NZ_JAACIO010000003.1"/>
</dbReference>
<protein>
    <recommendedName>
        <fullName evidence="4">N-acetyltransferase domain-containing protein</fullName>
    </recommendedName>
</protein>